<organism evidence="2 3">
    <name type="scientific">Haemaphysalis longicornis</name>
    <name type="common">Bush tick</name>
    <dbReference type="NCBI Taxonomy" id="44386"/>
    <lineage>
        <taxon>Eukaryota</taxon>
        <taxon>Metazoa</taxon>
        <taxon>Ecdysozoa</taxon>
        <taxon>Arthropoda</taxon>
        <taxon>Chelicerata</taxon>
        <taxon>Arachnida</taxon>
        <taxon>Acari</taxon>
        <taxon>Parasitiformes</taxon>
        <taxon>Ixodida</taxon>
        <taxon>Ixodoidea</taxon>
        <taxon>Ixodidae</taxon>
        <taxon>Haemaphysalinae</taxon>
        <taxon>Haemaphysalis</taxon>
    </lineage>
</organism>
<keyword evidence="3" id="KW-1185">Reference proteome</keyword>
<comment type="caution">
    <text evidence="2">The sequence shown here is derived from an EMBL/GenBank/DDBJ whole genome shotgun (WGS) entry which is preliminary data.</text>
</comment>
<proteinExistence type="predicted"/>
<dbReference type="EMBL" id="JABSTR010003042">
    <property type="protein sequence ID" value="KAH9384753.1"/>
    <property type="molecule type" value="Genomic_DNA"/>
</dbReference>
<reference evidence="2 3" key="1">
    <citation type="journal article" date="2020" name="Cell">
        <title>Large-Scale Comparative Analyses of Tick Genomes Elucidate Their Genetic Diversity and Vector Capacities.</title>
        <authorList>
            <consortium name="Tick Genome and Microbiome Consortium (TIGMIC)"/>
            <person name="Jia N."/>
            <person name="Wang J."/>
            <person name="Shi W."/>
            <person name="Du L."/>
            <person name="Sun Y."/>
            <person name="Zhan W."/>
            <person name="Jiang J.F."/>
            <person name="Wang Q."/>
            <person name="Zhang B."/>
            <person name="Ji P."/>
            <person name="Bell-Sakyi L."/>
            <person name="Cui X.M."/>
            <person name="Yuan T.T."/>
            <person name="Jiang B.G."/>
            <person name="Yang W.F."/>
            <person name="Lam T.T."/>
            <person name="Chang Q.C."/>
            <person name="Ding S.J."/>
            <person name="Wang X.J."/>
            <person name="Zhu J.G."/>
            <person name="Ruan X.D."/>
            <person name="Zhao L."/>
            <person name="Wei J.T."/>
            <person name="Ye R.Z."/>
            <person name="Que T.C."/>
            <person name="Du C.H."/>
            <person name="Zhou Y.H."/>
            <person name="Cheng J.X."/>
            <person name="Dai P.F."/>
            <person name="Guo W.B."/>
            <person name="Han X.H."/>
            <person name="Huang E.J."/>
            <person name="Li L.F."/>
            <person name="Wei W."/>
            <person name="Gao Y.C."/>
            <person name="Liu J.Z."/>
            <person name="Shao H.Z."/>
            <person name="Wang X."/>
            <person name="Wang C.C."/>
            <person name="Yang T.C."/>
            <person name="Huo Q.B."/>
            <person name="Li W."/>
            <person name="Chen H.Y."/>
            <person name="Chen S.E."/>
            <person name="Zhou L.G."/>
            <person name="Ni X.B."/>
            <person name="Tian J.H."/>
            <person name="Sheng Y."/>
            <person name="Liu T."/>
            <person name="Pan Y.S."/>
            <person name="Xia L.Y."/>
            <person name="Li J."/>
            <person name="Zhao F."/>
            <person name="Cao W.C."/>
        </authorList>
    </citation>
    <scope>NUCLEOTIDE SEQUENCE [LARGE SCALE GENOMIC DNA]</scope>
    <source>
        <strain evidence="2">HaeL-2018</strain>
    </source>
</reference>
<feature type="region of interest" description="Disordered" evidence="1">
    <location>
        <begin position="1"/>
        <end position="20"/>
    </location>
</feature>
<dbReference type="AlphaFoldDB" id="A0A9J6HCP0"/>
<evidence type="ECO:0000313" key="2">
    <source>
        <dbReference type="EMBL" id="KAH9384753.1"/>
    </source>
</evidence>
<feature type="compositionally biased region" description="Basic and acidic residues" evidence="1">
    <location>
        <begin position="156"/>
        <end position="166"/>
    </location>
</feature>
<feature type="region of interest" description="Disordered" evidence="1">
    <location>
        <begin position="117"/>
        <end position="183"/>
    </location>
</feature>
<name>A0A9J6HCP0_HAELO</name>
<evidence type="ECO:0000313" key="3">
    <source>
        <dbReference type="Proteomes" id="UP000821853"/>
    </source>
</evidence>
<evidence type="ECO:0000256" key="1">
    <source>
        <dbReference type="SAM" id="MobiDB-lite"/>
    </source>
</evidence>
<feature type="compositionally biased region" description="Polar residues" evidence="1">
    <location>
        <begin position="130"/>
        <end position="143"/>
    </location>
</feature>
<feature type="region of interest" description="Disordered" evidence="1">
    <location>
        <begin position="34"/>
        <end position="89"/>
    </location>
</feature>
<sequence>MPRSGNALKKPTKQRRDQHVDARLFVPWIALGRGEPAPAPVALASTTRASGPSGPQAAPEDAALPPTSGCPRRGRTATPLPTRGRVALRRPFGRLGAEYSSPVPAALTRRTAAVRGLRCRQAAPVDAEEASTTGDRSSPSTDSLAPPRAFLGYDVGRGETLRRASGEADDVDEPEAPSLVSRL</sequence>
<dbReference type="VEuPathDB" id="VectorBase:HLOH_041871"/>
<gene>
    <name evidence="2" type="ORF">HPB48_026766</name>
</gene>
<dbReference type="Proteomes" id="UP000821853">
    <property type="component" value="Unassembled WGS sequence"/>
</dbReference>
<protein>
    <submittedName>
        <fullName evidence="2">Uncharacterized protein</fullName>
    </submittedName>
</protein>
<accession>A0A9J6HCP0</accession>